<accession>X6LJ53</accession>
<dbReference type="OrthoDB" id="2343366at2759"/>
<dbReference type="Proteomes" id="UP000023152">
    <property type="component" value="Unassembled WGS sequence"/>
</dbReference>
<organism evidence="1 2">
    <name type="scientific">Reticulomyxa filosa</name>
    <dbReference type="NCBI Taxonomy" id="46433"/>
    <lineage>
        <taxon>Eukaryota</taxon>
        <taxon>Sar</taxon>
        <taxon>Rhizaria</taxon>
        <taxon>Retaria</taxon>
        <taxon>Foraminifera</taxon>
        <taxon>Monothalamids</taxon>
        <taxon>Reticulomyxidae</taxon>
        <taxon>Reticulomyxa</taxon>
    </lineage>
</organism>
<dbReference type="InterPro" id="IPR036465">
    <property type="entry name" value="vWFA_dom_sf"/>
</dbReference>
<evidence type="ECO:0000313" key="1">
    <source>
        <dbReference type="EMBL" id="ETO01187.1"/>
    </source>
</evidence>
<feature type="non-terminal residue" evidence="1">
    <location>
        <position position="1"/>
    </location>
</feature>
<dbReference type="Gene3D" id="3.40.50.410">
    <property type="entry name" value="von Willebrand factor, type A domain"/>
    <property type="match status" value="1"/>
</dbReference>
<sequence length="183" mass="20999">FLQIKKKYMSCNHLEHHIHNTLEIVHSFIQQRWSTGCKDKGTIIFFDMKAQIIKEDIEFNLDTVREVIYPASVSWGDTSFLEAITCIYEVVKRHQSKPIVVIFLTDGRDDDRGASDLLAEIKAFCLKGFHFFPCLVYTKDSYVLNKMASRVGAKVRSGLHANDLETQFVGFAKKLANISYTQD</sequence>
<dbReference type="EMBL" id="ASPP01038972">
    <property type="protein sequence ID" value="ETO01187.1"/>
    <property type="molecule type" value="Genomic_DNA"/>
</dbReference>
<gene>
    <name evidence="1" type="ORF">RFI_36253</name>
</gene>
<dbReference type="SUPFAM" id="SSF53300">
    <property type="entry name" value="vWA-like"/>
    <property type="match status" value="1"/>
</dbReference>
<proteinExistence type="predicted"/>
<protein>
    <recommendedName>
        <fullName evidence="3">VWFA domain-containing protein</fullName>
    </recommendedName>
</protein>
<comment type="caution">
    <text evidence="1">The sequence shown here is derived from an EMBL/GenBank/DDBJ whole genome shotgun (WGS) entry which is preliminary data.</text>
</comment>
<dbReference type="AlphaFoldDB" id="X6LJ53"/>
<evidence type="ECO:0000313" key="2">
    <source>
        <dbReference type="Proteomes" id="UP000023152"/>
    </source>
</evidence>
<keyword evidence="2" id="KW-1185">Reference proteome</keyword>
<reference evidence="1 2" key="1">
    <citation type="journal article" date="2013" name="Curr. Biol.">
        <title>The Genome of the Foraminiferan Reticulomyxa filosa.</title>
        <authorList>
            <person name="Glockner G."/>
            <person name="Hulsmann N."/>
            <person name="Schleicher M."/>
            <person name="Noegel A.A."/>
            <person name="Eichinger L."/>
            <person name="Gallinger C."/>
            <person name="Pawlowski J."/>
            <person name="Sierra R."/>
            <person name="Euteneuer U."/>
            <person name="Pillet L."/>
            <person name="Moustafa A."/>
            <person name="Platzer M."/>
            <person name="Groth M."/>
            <person name="Szafranski K."/>
            <person name="Schliwa M."/>
        </authorList>
    </citation>
    <scope>NUCLEOTIDE SEQUENCE [LARGE SCALE GENOMIC DNA]</scope>
</reference>
<evidence type="ECO:0008006" key="3">
    <source>
        <dbReference type="Google" id="ProtNLM"/>
    </source>
</evidence>
<name>X6LJ53_RETFI</name>